<dbReference type="EMBL" id="JANFNG010000023">
    <property type="protein sequence ID" value="MCQ4083554.1"/>
    <property type="molecule type" value="Genomic_DNA"/>
</dbReference>
<dbReference type="InterPro" id="IPR003594">
    <property type="entry name" value="HATPase_dom"/>
</dbReference>
<dbReference type="SUPFAM" id="SSF55874">
    <property type="entry name" value="ATPase domain of HSP90 chaperone/DNA topoisomerase II/histidine kinase"/>
    <property type="match status" value="1"/>
</dbReference>
<evidence type="ECO:0000259" key="8">
    <source>
        <dbReference type="PROSITE" id="PS50906"/>
    </source>
</evidence>
<feature type="compositionally biased region" description="Basic and acidic residues" evidence="6">
    <location>
        <begin position="861"/>
        <end position="875"/>
    </location>
</feature>
<dbReference type="PROSITE" id="PS50906">
    <property type="entry name" value="NIT"/>
    <property type="match status" value="1"/>
</dbReference>
<keyword evidence="7" id="KW-0472">Membrane</keyword>
<dbReference type="InterPro" id="IPR010910">
    <property type="entry name" value="Nitrate/nitrite_sensing_bac"/>
</dbReference>
<dbReference type="InterPro" id="IPR050428">
    <property type="entry name" value="TCS_sensor_his_kinase"/>
</dbReference>
<comment type="caution">
    <text evidence="9">The sequence shown here is derived from an EMBL/GenBank/DDBJ whole genome shotgun (WGS) entry which is preliminary data.</text>
</comment>
<gene>
    <name evidence="9" type="ORF">NGB36_23885</name>
</gene>
<protein>
    <recommendedName>
        <fullName evidence="2">histidine kinase</fullName>
        <ecNumber evidence="2">2.7.13.3</ecNumber>
    </recommendedName>
</protein>
<feature type="compositionally biased region" description="Pro residues" evidence="6">
    <location>
        <begin position="715"/>
        <end position="725"/>
    </location>
</feature>
<dbReference type="RefSeq" id="WP_255922524.1">
    <property type="nucleotide sequence ID" value="NZ_JANFNG010000023.1"/>
</dbReference>
<dbReference type="Proteomes" id="UP001057702">
    <property type="component" value="Unassembled WGS sequence"/>
</dbReference>
<sequence length="902" mass="97877">MRFRGTTIRRKIVALLLVPLFSLVAIWAFAAWMTSRGVFGLFDVQQVTDKIAYPVEDTAEALSKERLAALVYLADPRRADAGPDLRTAEQNTDQAVTVMRDHSADRSIRSKLDATSLQRLDVLVKQAGDLDTLRRQVDENQITRADAFTAYNDAIDPYYTFFLGLDPLQSVDLDRQARVLTELDRARELISREDALYAAALVSGRMSRPEQREFSDAVAEQRTIYATYPDLLPASDAALFDTYWKSGTGLALHNAEEQIITADADRAPTAVTPAIWQSTASSVLGDLSDLDRQAYDHYNKRVEPFAVHIVLAAGIAGGAGLLAVLASVVISLRIGRSLARDLSALRREAQEASGSRLPSVIRRLAAGDVVDVETEVPRLEYPDDEIGQVGRALNTLQRAAVEAAVRQADMRKGVSDVFVNLARRSQVLLHRQLTLLDAMERRTEAGEELADLFRLDHMTTRMRRHAEGLVILSGAAPSRQWRKPIPLMDVVRAAVAEVEDYERVEVRRLPRLSVSGAAVADLTHLLAELIENATVFSPPHTTVHVHGQRVANGFVLEIDDRGLGMTPDALLDANLRLAETPEFELSDTDRLGLFVVSRLAQRQDVRVSLRHSPYGGTTAVVLVPAALLTDGGGQEPPDTGEQPATGVLARLTAERLVGDGSDAADAPDGEPGADAMRMAPGDLVGAAENDPDDAFRAWGILPALPQGAGEREPRPGPYPEPVPRPRPFEFAEQHQQAPDEASPDAGPAQPSPPDDGPAPLPRRRRGTPVLVADGGRTVDTTRRHRTEGAAAASPSDQTSEGLPRRVRQASLAPQLRCEDPGRDGAPQGPGEPATAPAPAHDRDADEVRARMSSLQRGWQRGRAETDDTRTADRPDGGPGEQCSIEQGPIEQQQGTTSEGDGR</sequence>
<evidence type="ECO:0000256" key="2">
    <source>
        <dbReference type="ARBA" id="ARBA00012438"/>
    </source>
</evidence>
<keyword evidence="4" id="KW-0808">Transferase</keyword>
<feature type="compositionally biased region" description="Basic and acidic residues" evidence="6">
    <location>
        <begin position="839"/>
        <end position="849"/>
    </location>
</feature>
<reference evidence="9" key="1">
    <citation type="submission" date="2022-06" db="EMBL/GenBank/DDBJ databases">
        <title>Draft genome sequence of Streptomyces sp. RB6PN25 isolated from peat swamp forest in Thailand.</title>
        <authorList>
            <person name="Duangmal K."/>
            <person name="Klaysubun C."/>
        </authorList>
    </citation>
    <scope>NUCLEOTIDE SEQUENCE</scope>
    <source>
        <strain evidence="9">RB6PN25</strain>
    </source>
</reference>
<dbReference type="Gene3D" id="6.10.340.10">
    <property type="match status" value="1"/>
</dbReference>
<feature type="domain" description="NIT" evidence="8">
    <location>
        <begin position="53"/>
        <end position="305"/>
    </location>
</feature>
<feature type="transmembrane region" description="Helical" evidence="7">
    <location>
        <begin position="12"/>
        <end position="33"/>
    </location>
</feature>
<evidence type="ECO:0000256" key="5">
    <source>
        <dbReference type="ARBA" id="ARBA00022777"/>
    </source>
</evidence>
<dbReference type="InterPro" id="IPR013587">
    <property type="entry name" value="Nitrate/nitrite_sensing"/>
</dbReference>
<evidence type="ECO:0000313" key="9">
    <source>
        <dbReference type="EMBL" id="MCQ4083554.1"/>
    </source>
</evidence>
<evidence type="ECO:0000256" key="4">
    <source>
        <dbReference type="ARBA" id="ARBA00022679"/>
    </source>
</evidence>
<name>A0ABT1Q0W6_9ACTN</name>
<dbReference type="PANTHER" id="PTHR45436:SF5">
    <property type="entry name" value="SENSOR HISTIDINE KINASE TRCS"/>
    <property type="match status" value="1"/>
</dbReference>
<dbReference type="EC" id="2.7.13.3" evidence="2"/>
<feature type="region of interest" description="Disordered" evidence="6">
    <location>
        <begin position="704"/>
        <end position="902"/>
    </location>
</feature>
<proteinExistence type="predicted"/>
<feature type="compositionally biased region" description="Low complexity" evidence="6">
    <location>
        <begin position="658"/>
        <end position="675"/>
    </location>
</feature>
<evidence type="ECO:0000256" key="1">
    <source>
        <dbReference type="ARBA" id="ARBA00000085"/>
    </source>
</evidence>
<evidence type="ECO:0000256" key="7">
    <source>
        <dbReference type="SAM" id="Phobius"/>
    </source>
</evidence>
<dbReference type="PANTHER" id="PTHR45436">
    <property type="entry name" value="SENSOR HISTIDINE KINASE YKOH"/>
    <property type="match status" value="1"/>
</dbReference>
<comment type="catalytic activity">
    <reaction evidence="1">
        <text>ATP + protein L-histidine = ADP + protein N-phospho-L-histidine.</text>
        <dbReference type="EC" id="2.7.13.3"/>
    </reaction>
</comment>
<organism evidence="9 10">
    <name type="scientific">Streptomyces humicola</name>
    <dbReference type="NCBI Taxonomy" id="2953240"/>
    <lineage>
        <taxon>Bacteria</taxon>
        <taxon>Bacillati</taxon>
        <taxon>Actinomycetota</taxon>
        <taxon>Actinomycetes</taxon>
        <taxon>Kitasatosporales</taxon>
        <taxon>Streptomycetaceae</taxon>
        <taxon>Streptomyces</taxon>
    </lineage>
</organism>
<dbReference type="Pfam" id="PF02518">
    <property type="entry name" value="HATPase_c"/>
    <property type="match status" value="1"/>
</dbReference>
<keyword evidence="10" id="KW-1185">Reference proteome</keyword>
<feature type="compositionally biased region" description="Pro residues" evidence="6">
    <location>
        <begin position="749"/>
        <end position="760"/>
    </location>
</feature>
<feature type="region of interest" description="Disordered" evidence="6">
    <location>
        <begin position="658"/>
        <end position="678"/>
    </location>
</feature>
<accession>A0ABT1Q0W6</accession>
<dbReference type="Gene3D" id="3.30.565.10">
    <property type="entry name" value="Histidine kinase-like ATPase, C-terminal domain"/>
    <property type="match status" value="1"/>
</dbReference>
<keyword evidence="7" id="KW-1133">Transmembrane helix</keyword>
<keyword evidence="3" id="KW-0597">Phosphoprotein</keyword>
<evidence type="ECO:0000256" key="3">
    <source>
        <dbReference type="ARBA" id="ARBA00022553"/>
    </source>
</evidence>
<dbReference type="SMART" id="SM00387">
    <property type="entry name" value="HATPase_c"/>
    <property type="match status" value="1"/>
</dbReference>
<dbReference type="Pfam" id="PF08376">
    <property type="entry name" value="NIT"/>
    <property type="match status" value="1"/>
</dbReference>
<keyword evidence="7" id="KW-0812">Transmembrane</keyword>
<feature type="compositionally biased region" description="Low complexity" evidence="6">
    <location>
        <begin position="824"/>
        <end position="838"/>
    </location>
</feature>
<evidence type="ECO:0000313" key="10">
    <source>
        <dbReference type="Proteomes" id="UP001057702"/>
    </source>
</evidence>
<keyword evidence="5" id="KW-0418">Kinase</keyword>
<evidence type="ECO:0000256" key="6">
    <source>
        <dbReference type="SAM" id="MobiDB-lite"/>
    </source>
</evidence>
<dbReference type="InterPro" id="IPR036890">
    <property type="entry name" value="HATPase_C_sf"/>
</dbReference>
<feature type="compositionally biased region" description="Polar residues" evidence="6">
    <location>
        <begin position="889"/>
        <end position="902"/>
    </location>
</feature>